<gene>
    <name evidence="2" type="ORF">F130042H8_08710</name>
</gene>
<evidence type="ECO:0000313" key="2">
    <source>
        <dbReference type="EMBL" id="GAA6267811.1"/>
    </source>
</evidence>
<dbReference type="EMBL" id="BAABXL010000001">
    <property type="protein sequence ID" value="GAA6267811.1"/>
    <property type="molecule type" value="Genomic_DNA"/>
</dbReference>
<keyword evidence="3" id="KW-1185">Reference proteome</keyword>
<organism evidence="2 3">
    <name type="scientific">Enterocloster alcoholdehydrogenati</name>
    <dbReference type="NCBI Taxonomy" id="2547410"/>
    <lineage>
        <taxon>Bacteria</taxon>
        <taxon>Bacillati</taxon>
        <taxon>Bacillota</taxon>
        <taxon>Clostridia</taxon>
        <taxon>Lachnospirales</taxon>
        <taxon>Lachnospiraceae</taxon>
        <taxon>Enterocloster</taxon>
    </lineage>
</organism>
<feature type="domain" description="DUF551" evidence="1">
    <location>
        <begin position="71"/>
        <end position="166"/>
    </location>
</feature>
<proteinExistence type="predicted"/>
<dbReference type="InterPro" id="IPR007539">
    <property type="entry name" value="DUF551"/>
</dbReference>
<name>A0ABQ0AUW6_9FIRM</name>
<dbReference type="RefSeq" id="WP_390469363.1">
    <property type="nucleotide sequence ID" value="NZ_BAABXL010000001.1"/>
</dbReference>
<dbReference type="Pfam" id="PF04448">
    <property type="entry name" value="DUF551"/>
    <property type="match status" value="1"/>
</dbReference>
<sequence>MKRLTQKDEQGNWCLEGVSWEQLHEGQVITKPLRERLYGALWKLMEYEDTGLAPEEIKALNANRKTSEHRWIPVEERLPKLGEPVWATVKHSKWISDYDADWLPEEKKTYHPESYGVYKAEYIGEGIWQYSDDYNEWVYCDLVEKEKRNLANVYDTVTAWMPLPEPYRPEE</sequence>
<reference evidence="2 3" key="1">
    <citation type="submission" date="2024-04" db="EMBL/GenBank/DDBJ databases">
        <title>Defined microbial consortia suppress multidrug-resistant proinflammatory Enterobacteriaceae via ecological control.</title>
        <authorList>
            <person name="Furuichi M."/>
            <person name="Kawaguchi T."/>
            <person name="Pust M."/>
            <person name="Yasuma K."/>
            <person name="Plichta D."/>
            <person name="Hasegawa N."/>
            <person name="Ohya T."/>
            <person name="Bhattarai S."/>
            <person name="Sasajima S."/>
            <person name="Aoto Y."/>
            <person name="Tuganbaev T."/>
            <person name="Yaginuma M."/>
            <person name="Ueda M."/>
            <person name="Okahashi N."/>
            <person name="Amafuji K."/>
            <person name="Kiridooshi Y."/>
            <person name="Sugita K."/>
            <person name="Strazar M."/>
            <person name="Skelly A."/>
            <person name="Suda W."/>
            <person name="Hattori M."/>
            <person name="Nakamoto N."/>
            <person name="Caballero S."/>
            <person name="Norman J."/>
            <person name="Olle B."/>
            <person name="Tanoue T."/>
            <person name="Arita M."/>
            <person name="Bucci V."/>
            <person name="Atarashi K."/>
            <person name="Xavier R."/>
            <person name="Honda K."/>
        </authorList>
    </citation>
    <scope>NUCLEOTIDE SEQUENCE [LARGE SCALE GENOMIC DNA]</scope>
    <source>
        <strain evidence="3">f13</strain>
    </source>
</reference>
<evidence type="ECO:0000313" key="3">
    <source>
        <dbReference type="Proteomes" id="UP001600894"/>
    </source>
</evidence>
<evidence type="ECO:0000259" key="1">
    <source>
        <dbReference type="Pfam" id="PF04448"/>
    </source>
</evidence>
<protein>
    <recommendedName>
        <fullName evidence="1">DUF551 domain-containing protein</fullName>
    </recommendedName>
</protein>
<accession>A0ABQ0AUW6</accession>
<comment type="caution">
    <text evidence="2">The sequence shown here is derived from an EMBL/GenBank/DDBJ whole genome shotgun (WGS) entry which is preliminary data.</text>
</comment>
<dbReference type="Proteomes" id="UP001600894">
    <property type="component" value="Unassembled WGS sequence"/>
</dbReference>